<reference evidence="1" key="1">
    <citation type="submission" date="2021-10" db="EMBL/GenBank/DDBJ databases">
        <title>Melipona bicolor Genome sequencing and assembly.</title>
        <authorList>
            <person name="Araujo N.S."/>
            <person name="Arias M.C."/>
        </authorList>
    </citation>
    <scope>NUCLEOTIDE SEQUENCE</scope>
    <source>
        <strain evidence="1">USP_2M_L1-L4_2017</strain>
        <tissue evidence="1">Whole body</tissue>
    </source>
</reference>
<organism evidence="1 2">
    <name type="scientific">Melipona bicolor</name>
    <dbReference type="NCBI Taxonomy" id="60889"/>
    <lineage>
        <taxon>Eukaryota</taxon>
        <taxon>Metazoa</taxon>
        <taxon>Ecdysozoa</taxon>
        <taxon>Arthropoda</taxon>
        <taxon>Hexapoda</taxon>
        <taxon>Insecta</taxon>
        <taxon>Pterygota</taxon>
        <taxon>Neoptera</taxon>
        <taxon>Endopterygota</taxon>
        <taxon>Hymenoptera</taxon>
        <taxon>Apocrita</taxon>
        <taxon>Aculeata</taxon>
        <taxon>Apoidea</taxon>
        <taxon>Anthophila</taxon>
        <taxon>Apidae</taxon>
        <taxon>Melipona</taxon>
    </lineage>
</organism>
<protein>
    <submittedName>
        <fullName evidence="1">Uncharacterized protein</fullName>
    </submittedName>
</protein>
<evidence type="ECO:0000313" key="1">
    <source>
        <dbReference type="EMBL" id="KAK1125850.1"/>
    </source>
</evidence>
<dbReference type="AlphaFoldDB" id="A0AA40KMF0"/>
<comment type="caution">
    <text evidence="1">The sequence shown here is derived from an EMBL/GenBank/DDBJ whole genome shotgun (WGS) entry which is preliminary data.</text>
</comment>
<keyword evidence="2" id="KW-1185">Reference proteome</keyword>
<accession>A0AA40KMF0</accession>
<gene>
    <name evidence="1" type="ORF">K0M31_005388</name>
</gene>
<name>A0AA40KMF0_9HYME</name>
<dbReference type="Proteomes" id="UP001177670">
    <property type="component" value="Unassembled WGS sequence"/>
</dbReference>
<dbReference type="EMBL" id="JAHYIQ010000015">
    <property type="protein sequence ID" value="KAK1125850.1"/>
    <property type="molecule type" value="Genomic_DNA"/>
</dbReference>
<proteinExistence type="predicted"/>
<sequence>MFHDVPGLTHSLKCYKCGQYNEGVGSITPCINYTAHMDPKDCPPEAEWCIQPKKLDKSPKACLIPRNTRNSVSRRTSSLESSKCANKVGETIVYDDNAASNCLGGTRTE</sequence>
<evidence type="ECO:0000313" key="2">
    <source>
        <dbReference type="Proteomes" id="UP001177670"/>
    </source>
</evidence>